<organism evidence="2">
    <name type="scientific">Sesamum angustifolium</name>
    <dbReference type="NCBI Taxonomy" id="2727405"/>
    <lineage>
        <taxon>Eukaryota</taxon>
        <taxon>Viridiplantae</taxon>
        <taxon>Streptophyta</taxon>
        <taxon>Embryophyta</taxon>
        <taxon>Tracheophyta</taxon>
        <taxon>Spermatophyta</taxon>
        <taxon>Magnoliopsida</taxon>
        <taxon>eudicotyledons</taxon>
        <taxon>Gunneridae</taxon>
        <taxon>Pentapetalae</taxon>
        <taxon>asterids</taxon>
        <taxon>lamiids</taxon>
        <taxon>Lamiales</taxon>
        <taxon>Pedaliaceae</taxon>
        <taxon>Sesamum</taxon>
    </lineage>
</organism>
<comment type="caution">
    <text evidence="2">The sequence shown here is derived from an EMBL/GenBank/DDBJ whole genome shotgun (WGS) entry which is preliminary data.</text>
</comment>
<sequence>MKQQFLQRFFPGSRATYLREEIYGIRQLNGESLYKYWERFKELIASYPHHQFTESLLIQYFYEGLSRMNRRMVDAASGGALIDKTPDEAQHLISTMAENYR</sequence>
<dbReference type="PANTHER" id="PTHR33223">
    <property type="entry name" value="CCHC-TYPE DOMAIN-CONTAINING PROTEIN"/>
    <property type="match status" value="1"/>
</dbReference>
<gene>
    <name evidence="2" type="ORF">Sangu_1567500</name>
</gene>
<dbReference type="EMBL" id="JACGWK010000009">
    <property type="protein sequence ID" value="KAL0334113.1"/>
    <property type="molecule type" value="Genomic_DNA"/>
</dbReference>
<name>A0AAW2MT32_9LAMI</name>
<reference evidence="2" key="2">
    <citation type="journal article" date="2024" name="Plant">
        <title>Genomic evolution and insights into agronomic trait innovations of Sesamum species.</title>
        <authorList>
            <person name="Miao H."/>
            <person name="Wang L."/>
            <person name="Qu L."/>
            <person name="Liu H."/>
            <person name="Sun Y."/>
            <person name="Le M."/>
            <person name="Wang Q."/>
            <person name="Wei S."/>
            <person name="Zheng Y."/>
            <person name="Lin W."/>
            <person name="Duan Y."/>
            <person name="Cao H."/>
            <person name="Xiong S."/>
            <person name="Wang X."/>
            <person name="Wei L."/>
            <person name="Li C."/>
            <person name="Ma Q."/>
            <person name="Ju M."/>
            <person name="Zhao R."/>
            <person name="Li G."/>
            <person name="Mu C."/>
            <person name="Tian Q."/>
            <person name="Mei H."/>
            <person name="Zhang T."/>
            <person name="Gao T."/>
            <person name="Zhang H."/>
        </authorList>
    </citation>
    <scope>NUCLEOTIDE SEQUENCE</scope>
    <source>
        <strain evidence="2">G01</strain>
    </source>
</reference>
<dbReference type="AlphaFoldDB" id="A0AAW2MT32"/>
<proteinExistence type="predicted"/>
<protein>
    <recommendedName>
        <fullName evidence="1">Retrotransposon gag domain-containing protein</fullName>
    </recommendedName>
</protein>
<reference evidence="2" key="1">
    <citation type="submission" date="2020-06" db="EMBL/GenBank/DDBJ databases">
        <authorList>
            <person name="Li T."/>
            <person name="Hu X."/>
            <person name="Zhang T."/>
            <person name="Song X."/>
            <person name="Zhang H."/>
            <person name="Dai N."/>
            <person name="Sheng W."/>
            <person name="Hou X."/>
            <person name="Wei L."/>
        </authorList>
    </citation>
    <scope>NUCLEOTIDE SEQUENCE</scope>
    <source>
        <strain evidence="2">G01</strain>
        <tissue evidence="2">Leaf</tissue>
    </source>
</reference>
<accession>A0AAW2MT32</accession>
<feature type="domain" description="Retrotransposon gag" evidence="1">
    <location>
        <begin position="1"/>
        <end position="66"/>
    </location>
</feature>
<evidence type="ECO:0000259" key="1">
    <source>
        <dbReference type="Pfam" id="PF03732"/>
    </source>
</evidence>
<dbReference type="PANTHER" id="PTHR33223:SF3">
    <property type="match status" value="1"/>
</dbReference>
<dbReference type="InterPro" id="IPR005162">
    <property type="entry name" value="Retrotrans_gag_dom"/>
</dbReference>
<dbReference type="Pfam" id="PF03732">
    <property type="entry name" value="Retrotrans_gag"/>
    <property type="match status" value="1"/>
</dbReference>
<evidence type="ECO:0000313" key="2">
    <source>
        <dbReference type="EMBL" id="KAL0334113.1"/>
    </source>
</evidence>